<evidence type="ECO:0000313" key="2">
    <source>
        <dbReference type="Proteomes" id="UP000523007"/>
    </source>
</evidence>
<reference evidence="1 2" key="1">
    <citation type="submission" date="2020-08" db="EMBL/GenBank/DDBJ databases">
        <title>Sequencing the genomes of 1000 actinobacteria strains.</title>
        <authorList>
            <person name="Klenk H.-P."/>
        </authorList>
    </citation>
    <scope>NUCLEOTIDE SEQUENCE [LARGE SCALE GENOMIC DNA]</scope>
    <source>
        <strain evidence="1 2">DSM 102030</strain>
    </source>
</reference>
<sequence>MLEIDYDDLNAGDVYHTTFRVSPELVESYRSALDWGDTDPGRVPPAVFANFTPWYSALGGRPARGTVHLRQRMEHYAAASVGDLLDVRLRVADRYTRRDRRYVDLDIDFLGTRTLVCRAATTLVWGYTQ</sequence>
<dbReference type="AlphaFoldDB" id="A0A7W7W1Q2"/>
<organism evidence="1 2">
    <name type="scientific">Lipingzhangella halophila</name>
    <dbReference type="NCBI Taxonomy" id="1783352"/>
    <lineage>
        <taxon>Bacteria</taxon>
        <taxon>Bacillati</taxon>
        <taxon>Actinomycetota</taxon>
        <taxon>Actinomycetes</taxon>
        <taxon>Streptosporangiales</taxon>
        <taxon>Nocardiopsidaceae</taxon>
        <taxon>Lipingzhangella</taxon>
    </lineage>
</organism>
<comment type="caution">
    <text evidence="1">The sequence shown here is derived from an EMBL/GenBank/DDBJ whole genome shotgun (WGS) entry which is preliminary data.</text>
</comment>
<evidence type="ECO:0008006" key="3">
    <source>
        <dbReference type="Google" id="ProtNLM"/>
    </source>
</evidence>
<dbReference type="EMBL" id="JACHJT010000001">
    <property type="protein sequence ID" value="MBB4930901.1"/>
    <property type="molecule type" value="Genomic_DNA"/>
</dbReference>
<keyword evidence="2" id="KW-1185">Reference proteome</keyword>
<accession>A0A7W7W1Q2</accession>
<dbReference type="RefSeq" id="WP_184576397.1">
    <property type="nucleotide sequence ID" value="NZ_JACHJT010000001.1"/>
</dbReference>
<dbReference type="InterPro" id="IPR029069">
    <property type="entry name" value="HotDog_dom_sf"/>
</dbReference>
<evidence type="ECO:0000313" key="1">
    <source>
        <dbReference type="EMBL" id="MBB4930901.1"/>
    </source>
</evidence>
<gene>
    <name evidence="1" type="ORF">F4561_001721</name>
</gene>
<name>A0A7W7W1Q2_9ACTN</name>
<dbReference type="Proteomes" id="UP000523007">
    <property type="component" value="Unassembled WGS sequence"/>
</dbReference>
<protein>
    <recommendedName>
        <fullName evidence="3">Acyl dehydratase</fullName>
    </recommendedName>
</protein>
<dbReference type="Gene3D" id="3.10.129.10">
    <property type="entry name" value="Hotdog Thioesterase"/>
    <property type="match status" value="1"/>
</dbReference>
<proteinExistence type="predicted"/>
<dbReference type="SUPFAM" id="SSF54637">
    <property type="entry name" value="Thioesterase/thiol ester dehydrase-isomerase"/>
    <property type="match status" value="1"/>
</dbReference>